<feature type="transmembrane region" description="Helical" evidence="9">
    <location>
        <begin position="438"/>
        <end position="460"/>
    </location>
</feature>
<feature type="transmembrane region" description="Helical" evidence="9">
    <location>
        <begin position="51"/>
        <end position="77"/>
    </location>
</feature>
<dbReference type="InterPro" id="IPR035906">
    <property type="entry name" value="MetI-like_sf"/>
</dbReference>
<dbReference type="Gene3D" id="1.20.58.370">
    <property type="entry name" value="MalF N-terminal region-like"/>
    <property type="match status" value="1"/>
</dbReference>
<keyword evidence="7 9" id="KW-1133">Transmembrane helix</keyword>
<feature type="domain" description="ABC transmembrane type-1" evidence="11">
    <location>
        <begin position="305"/>
        <end position="526"/>
    </location>
</feature>
<dbReference type="GO" id="GO:1990060">
    <property type="term" value="C:maltose transport complex"/>
    <property type="evidence" value="ECO:0007669"/>
    <property type="project" value="TreeGrafter"/>
</dbReference>
<dbReference type="SUPFAM" id="SSF160964">
    <property type="entry name" value="MalF N-terminal region-like"/>
    <property type="match status" value="1"/>
</dbReference>
<dbReference type="GO" id="GO:0015423">
    <property type="term" value="F:ABC-type maltose transporter activity"/>
    <property type="evidence" value="ECO:0007669"/>
    <property type="project" value="TreeGrafter"/>
</dbReference>
<dbReference type="PROSITE" id="PS50928">
    <property type="entry name" value="ABC_TM1"/>
    <property type="match status" value="1"/>
</dbReference>
<dbReference type="PANTHER" id="PTHR47314:SF1">
    <property type="entry name" value="MALTOSE_MALTODEXTRIN TRANSPORT SYSTEM PERMEASE PROTEIN MALF"/>
    <property type="match status" value="1"/>
</dbReference>
<reference evidence="12 13" key="1">
    <citation type="submission" date="2016-10" db="EMBL/GenBank/DDBJ databases">
        <authorList>
            <person name="de Groot N.N."/>
        </authorList>
    </citation>
    <scope>NUCLEOTIDE SEQUENCE [LARGE SCALE GENOMIC DNA]</scope>
    <source>
        <strain evidence="12 13">DSM 21799</strain>
    </source>
</reference>
<comment type="subcellular location">
    <subcellularLocation>
        <location evidence="1 9">Cell membrane</location>
        <topology evidence="1 9">Multi-pass membrane protein</topology>
    </subcellularLocation>
</comment>
<evidence type="ECO:0000259" key="11">
    <source>
        <dbReference type="PROSITE" id="PS50928"/>
    </source>
</evidence>
<evidence type="ECO:0000256" key="4">
    <source>
        <dbReference type="ARBA" id="ARBA00022475"/>
    </source>
</evidence>
<feature type="transmembrane region" description="Helical" evidence="9">
    <location>
        <begin position="340"/>
        <end position="362"/>
    </location>
</feature>
<gene>
    <name evidence="12" type="ORF">SAMN04489806_0601</name>
</gene>
<organism evidence="12 13">
    <name type="scientific">Paramicrobacterium humi</name>
    <dbReference type="NCBI Taxonomy" id="640635"/>
    <lineage>
        <taxon>Bacteria</taxon>
        <taxon>Bacillati</taxon>
        <taxon>Actinomycetota</taxon>
        <taxon>Actinomycetes</taxon>
        <taxon>Micrococcales</taxon>
        <taxon>Microbacteriaceae</taxon>
        <taxon>Paramicrobacterium</taxon>
    </lineage>
</organism>
<evidence type="ECO:0000256" key="10">
    <source>
        <dbReference type="RuleBase" id="RU367050"/>
    </source>
</evidence>
<dbReference type="InterPro" id="IPR032550">
    <property type="entry name" value="TM_PBP2_N"/>
</dbReference>
<dbReference type="OrthoDB" id="9805974at2"/>
<keyword evidence="5 10" id="KW-0762">Sugar transport</keyword>
<evidence type="ECO:0000313" key="13">
    <source>
        <dbReference type="Proteomes" id="UP000199183"/>
    </source>
</evidence>
<proteinExistence type="inferred from homology"/>
<keyword evidence="3 9" id="KW-0813">Transport</keyword>
<evidence type="ECO:0000256" key="1">
    <source>
        <dbReference type="ARBA" id="ARBA00004651"/>
    </source>
</evidence>
<dbReference type="PANTHER" id="PTHR47314">
    <property type="entry name" value="MALTOSE/MALTODEXTRIN TRANSPORT SYSTEM PERMEASE PROTEIN MALF"/>
    <property type="match status" value="1"/>
</dbReference>
<dbReference type="InterPro" id="IPR000515">
    <property type="entry name" value="MetI-like"/>
</dbReference>
<evidence type="ECO:0000256" key="2">
    <source>
        <dbReference type="ARBA" id="ARBA00009047"/>
    </source>
</evidence>
<evidence type="ECO:0000256" key="8">
    <source>
        <dbReference type="ARBA" id="ARBA00023136"/>
    </source>
</evidence>
<feature type="transmembrane region" description="Helical" evidence="9">
    <location>
        <begin position="21"/>
        <end position="45"/>
    </location>
</feature>
<keyword evidence="13" id="KW-1185">Reference proteome</keyword>
<feature type="transmembrane region" description="Helical" evidence="9">
    <location>
        <begin position="89"/>
        <end position="113"/>
    </location>
</feature>
<feature type="transmembrane region" description="Helical" evidence="9">
    <location>
        <begin position="397"/>
        <end position="418"/>
    </location>
</feature>
<evidence type="ECO:0000256" key="7">
    <source>
        <dbReference type="ARBA" id="ARBA00022989"/>
    </source>
</evidence>
<keyword evidence="4 10" id="KW-1003">Cell membrane</keyword>
<dbReference type="GO" id="GO:0042956">
    <property type="term" value="P:maltodextrin transmembrane transport"/>
    <property type="evidence" value="ECO:0007669"/>
    <property type="project" value="TreeGrafter"/>
</dbReference>
<comment type="similarity">
    <text evidence="2 10">Belongs to the binding-protein-dependent transport system permease family. MalFG subfamily.</text>
</comment>
<evidence type="ECO:0000313" key="12">
    <source>
        <dbReference type="EMBL" id="SEB43489.1"/>
    </source>
</evidence>
<evidence type="ECO:0000256" key="3">
    <source>
        <dbReference type="ARBA" id="ARBA00022448"/>
    </source>
</evidence>
<name>A0A1H4JAY0_9MICO</name>
<sequence>MSTTTESPRETREQLKRRRRAASIAEHASGGITVLLVKILLIAVIDAVSLYALFVSLTSGDWIVFGVILVIAAAINLIYFKRGWLPAKYLAPGIVFLLIFQVFVIGYSGYIAFTNYGTGHNSTKDDAVLALVQSAEERVPDSPAYDLTVVEQLGTFSFLVTSPDGDVSIGNDDTPLSPVANAEMEGGKAVSVPGYNSLDFDDILKNQEAIADITVQISDDPNDGSLRTPDGSSAYLYTSSLKYDPAAGTMTDTKTGTVYRDTGEGAFTAENGEQLMPGWSVTVGFDNFVKAFTEESIRGPLISVTVWTFMFALLSVVTTFLLGLFLAIVFNDARMKGRKFYRVLMILPYAFPAFLGAIVWAGLLNRDFGFVNLVLFGGAEIPWLTNEWLAKISILWVNLWLGFPYMFLVCTGALQSIPDELTEAATVDGARPFAVFRLIKFPLLLVSVAPLLISSFAFNFNNFNLIYMLTEGGPRDASADVNVGATDILISMVYKVAFVGANRDYGLASAFSIIIFVVVALIAILSFKQTKALEDLN</sequence>
<dbReference type="EMBL" id="FNRY01000001">
    <property type="protein sequence ID" value="SEB43489.1"/>
    <property type="molecule type" value="Genomic_DNA"/>
</dbReference>
<dbReference type="Pfam" id="PF16296">
    <property type="entry name" value="TM_PBP2_N"/>
    <property type="match status" value="1"/>
</dbReference>
<keyword evidence="6 9" id="KW-0812">Transmembrane</keyword>
<dbReference type="SUPFAM" id="SSF161098">
    <property type="entry name" value="MetI-like"/>
    <property type="match status" value="1"/>
</dbReference>
<dbReference type="CDD" id="cd06261">
    <property type="entry name" value="TM_PBP2"/>
    <property type="match status" value="1"/>
</dbReference>
<keyword evidence="8 9" id="KW-0472">Membrane</keyword>
<evidence type="ECO:0000256" key="9">
    <source>
        <dbReference type="RuleBase" id="RU363032"/>
    </source>
</evidence>
<dbReference type="Pfam" id="PF00528">
    <property type="entry name" value="BPD_transp_1"/>
    <property type="match status" value="1"/>
</dbReference>
<protein>
    <recommendedName>
        <fullName evidence="10">Maltose/maltodextrin transport system permease protein</fullName>
    </recommendedName>
</protein>
<dbReference type="STRING" id="640635.SAMN04489806_0601"/>
<dbReference type="Proteomes" id="UP000199183">
    <property type="component" value="Unassembled WGS sequence"/>
</dbReference>
<evidence type="ECO:0000256" key="5">
    <source>
        <dbReference type="ARBA" id="ARBA00022597"/>
    </source>
</evidence>
<dbReference type="RefSeq" id="WP_091179672.1">
    <property type="nucleotide sequence ID" value="NZ_FNRY01000001.1"/>
</dbReference>
<accession>A0A1H4JAY0</accession>
<dbReference type="Gene3D" id="1.10.3720.10">
    <property type="entry name" value="MetI-like"/>
    <property type="match status" value="1"/>
</dbReference>
<dbReference type="InterPro" id="IPR035277">
    <property type="entry name" value="MalF_N"/>
</dbReference>
<dbReference type="Gene3D" id="3.10.650.10">
    <property type="entry name" value="MalF N-terminal region-like"/>
    <property type="match status" value="1"/>
</dbReference>
<dbReference type="InterPro" id="IPR047103">
    <property type="entry name" value="MalF_P2_sf"/>
</dbReference>
<dbReference type="AlphaFoldDB" id="A0A1H4JAY0"/>
<feature type="transmembrane region" description="Helical" evidence="9">
    <location>
        <begin position="306"/>
        <end position="328"/>
    </location>
</feature>
<evidence type="ECO:0000256" key="6">
    <source>
        <dbReference type="ARBA" id="ARBA00022692"/>
    </source>
</evidence>
<feature type="transmembrane region" description="Helical" evidence="9">
    <location>
        <begin position="507"/>
        <end position="527"/>
    </location>
</feature>
<comment type="function">
    <text evidence="10">Part of the ABC transporter complex MalEFGK involved in maltose/maltodextrin import. Probably responsible for the translocation of the substrate across the membrane.</text>
</comment>
<dbReference type="Gene3D" id="2.40.430.10">
    <property type="entry name" value="D-maltodextrin-binding protein, MBP"/>
    <property type="match status" value="1"/>
</dbReference>